<evidence type="ECO:0000313" key="1">
    <source>
        <dbReference type="EMBL" id="KAK3760336.1"/>
    </source>
</evidence>
<keyword evidence="2" id="KW-1185">Reference proteome</keyword>
<protein>
    <submittedName>
        <fullName evidence="1">Uncharacterized protein</fullName>
    </submittedName>
</protein>
<name>A0AAE1D7N0_9GAST</name>
<evidence type="ECO:0000313" key="2">
    <source>
        <dbReference type="Proteomes" id="UP001283361"/>
    </source>
</evidence>
<dbReference type="EMBL" id="JAWDGP010005011">
    <property type="protein sequence ID" value="KAK3760336.1"/>
    <property type="molecule type" value="Genomic_DNA"/>
</dbReference>
<dbReference type="Proteomes" id="UP001283361">
    <property type="component" value="Unassembled WGS sequence"/>
</dbReference>
<proteinExistence type="predicted"/>
<reference evidence="1" key="1">
    <citation type="journal article" date="2023" name="G3 (Bethesda)">
        <title>A reference genome for the long-term kleptoplast-retaining sea slug Elysia crispata morphotype clarki.</title>
        <authorList>
            <person name="Eastman K.E."/>
            <person name="Pendleton A.L."/>
            <person name="Shaikh M.A."/>
            <person name="Suttiyut T."/>
            <person name="Ogas R."/>
            <person name="Tomko P."/>
            <person name="Gavelis G."/>
            <person name="Widhalm J.R."/>
            <person name="Wisecaver J.H."/>
        </authorList>
    </citation>
    <scope>NUCLEOTIDE SEQUENCE</scope>
    <source>
        <strain evidence="1">ECLA1</strain>
    </source>
</reference>
<sequence length="81" mass="9251">MERRFSLCPARGDRDRIFDGRKLTALPRVNIGVQWLTCWSSAATDPVHPLHKSDRGQSLQPIATHVTTADSFTDWPQNYRT</sequence>
<accession>A0AAE1D7N0</accession>
<organism evidence="1 2">
    <name type="scientific">Elysia crispata</name>
    <name type="common">lettuce slug</name>
    <dbReference type="NCBI Taxonomy" id="231223"/>
    <lineage>
        <taxon>Eukaryota</taxon>
        <taxon>Metazoa</taxon>
        <taxon>Spiralia</taxon>
        <taxon>Lophotrochozoa</taxon>
        <taxon>Mollusca</taxon>
        <taxon>Gastropoda</taxon>
        <taxon>Heterobranchia</taxon>
        <taxon>Euthyneura</taxon>
        <taxon>Panpulmonata</taxon>
        <taxon>Sacoglossa</taxon>
        <taxon>Placobranchoidea</taxon>
        <taxon>Plakobranchidae</taxon>
        <taxon>Elysia</taxon>
    </lineage>
</organism>
<comment type="caution">
    <text evidence="1">The sequence shown here is derived from an EMBL/GenBank/DDBJ whole genome shotgun (WGS) entry which is preliminary data.</text>
</comment>
<gene>
    <name evidence="1" type="ORF">RRG08_045997</name>
</gene>
<dbReference type="AlphaFoldDB" id="A0AAE1D7N0"/>